<dbReference type="SUPFAM" id="SSF47781">
    <property type="entry name" value="RuvA domain 2-like"/>
    <property type="match status" value="3"/>
</dbReference>
<dbReference type="Gene3D" id="1.10.150.320">
    <property type="entry name" value="Photosystem II 12 kDa extrinsic protein"/>
    <property type="match status" value="1"/>
</dbReference>
<proteinExistence type="predicted"/>
<dbReference type="EMBL" id="JAZDQU010000002">
    <property type="protein sequence ID" value="MEE1885130.1"/>
    <property type="molecule type" value="Genomic_DNA"/>
</dbReference>
<dbReference type="PANTHER" id="PTHR21180">
    <property type="entry name" value="ENDONUCLEASE/EXONUCLEASE/PHOSPHATASE FAMILY DOMAIN-CONTAINING PROTEIN 1"/>
    <property type="match status" value="1"/>
</dbReference>
<dbReference type="InterPro" id="IPR010994">
    <property type="entry name" value="RuvA_2-like"/>
</dbReference>
<keyword evidence="1" id="KW-0472">Membrane</keyword>
<accession>A0ABU7H1V5</accession>
<dbReference type="Gene3D" id="1.10.150.280">
    <property type="entry name" value="AF1531-like domain"/>
    <property type="match status" value="1"/>
</dbReference>
<sequence length="301" mass="35275">MWWGKILDHYKFSEKEIRGIRVIMLVGLVIYFIPDAVNYLSSKQETEQEFHLRYIQVLRQNDIDKPVDVYFSNRESEKEKRKRVKLKPFNPNILTQQEWVELGLSEKQANVILNYIKKGGKFKKVEDLSKIFVISPKLYKEIAPFVILPKDQNLIKSNVFNQPIPNKKSTQLNIDINTNSVEELEQLTGIGKVLATRILNYKNKLGGYINKAQLLEVYGIDTPRYLGLLTQIYLTEQLKKISINTAKFEELINHPYLNYNQVRAIIQYRNQHGEFSSIDDLKKVYLITEADCKRLAPYLLF</sequence>
<feature type="transmembrane region" description="Helical" evidence="1">
    <location>
        <begin position="20"/>
        <end position="40"/>
    </location>
</feature>
<comment type="caution">
    <text evidence="2">The sequence shown here is derived from an EMBL/GenBank/DDBJ whole genome shotgun (WGS) entry which is preliminary data.</text>
</comment>
<evidence type="ECO:0000313" key="3">
    <source>
        <dbReference type="Proteomes" id="UP001337681"/>
    </source>
</evidence>
<organism evidence="2 3">
    <name type="scientific">Pedobacter flavus</name>
    <dbReference type="NCBI Taxonomy" id="3113906"/>
    <lineage>
        <taxon>Bacteria</taxon>
        <taxon>Pseudomonadati</taxon>
        <taxon>Bacteroidota</taxon>
        <taxon>Sphingobacteriia</taxon>
        <taxon>Sphingobacteriales</taxon>
        <taxon>Sphingobacteriaceae</taxon>
        <taxon>Pedobacter</taxon>
    </lineage>
</organism>
<keyword evidence="1" id="KW-1133">Transmembrane helix</keyword>
<protein>
    <submittedName>
        <fullName evidence="2">Helix-hairpin-helix domain-containing protein</fullName>
    </submittedName>
</protein>
<dbReference type="PANTHER" id="PTHR21180:SF32">
    <property type="entry name" value="ENDONUCLEASE_EXONUCLEASE_PHOSPHATASE FAMILY DOMAIN-CONTAINING PROTEIN 1"/>
    <property type="match status" value="1"/>
</dbReference>
<reference evidence="2 3" key="1">
    <citation type="submission" date="2024-01" db="EMBL/GenBank/DDBJ databases">
        <title>Pedobacter sp. nov., isolated from oil-contaminated soil.</title>
        <authorList>
            <person name="Le N.T.T."/>
        </authorList>
    </citation>
    <scope>NUCLEOTIDE SEQUENCE [LARGE SCALE GENOMIC DNA]</scope>
    <source>
        <strain evidence="2 3">VNH31</strain>
    </source>
</reference>
<evidence type="ECO:0000256" key="1">
    <source>
        <dbReference type="SAM" id="Phobius"/>
    </source>
</evidence>
<keyword evidence="1" id="KW-0812">Transmembrane</keyword>
<dbReference type="InterPro" id="IPR051675">
    <property type="entry name" value="Endo/Exo/Phosphatase_dom_1"/>
</dbReference>
<name>A0ABU7H1V5_9SPHI</name>
<dbReference type="Gene3D" id="1.10.150.310">
    <property type="entry name" value="Tex RuvX-like domain-like"/>
    <property type="match status" value="1"/>
</dbReference>
<evidence type="ECO:0000313" key="2">
    <source>
        <dbReference type="EMBL" id="MEE1885130.1"/>
    </source>
</evidence>
<dbReference type="Proteomes" id="UP001337681">
    <property type="component" value="Unassembled WGS sequence"/>
</dbReference>
<gene>
    <name evidence="2" type="ORF">VRU49_06805</name>
</gene>
<keyword evidence="3" id="KW-1185">Reference proteome</keyword>
<dbReference type="RefSeq" id="WP_330146033.1">
    <property type="nucleotide sequence ID" value="NZ_JAZDQU010000002.1"/>
</dbReference>
<dbReference type="Pfam" id="PF12836">
    <property type="entry name" value="HHH_3"/>
    <property type="match status" value="3"/>
</dbReference>